<gene>
    <name evidence="10" type="ORF">scyTo_0014324</name>
</gene>
<keyword evidence="2" id="KW-0964">Secreted</keyword>
<dbReference type="InterPro" id="IPR056225">
    <property type="entry name" value="NDNF_N"/>
</dbReference>
<dbReference type="InterPro" id="IPR003961">
    <property type="entry name" value="FN3_dom"/>
</dbReference>
<dbReference type="OrthoDB" id="9872501at2759"/>
<dbReference type="InterPro" id="IPR036116">
    <property type="entry name" value="FN3_sf"/>
</dbReference>
<dbReference type="GO" id="GO:0005576">
    <property type="term" value="C:extracellular region"/>
    <property type="evidence" value="ECO:0007669"/>
    <property type="project" value="UniProtKB-SubCell"/>
</dbReference>
<dbReference type="InterPro" id="IPR055271">
    <property type="entry name" value="NDNF_Fn(III)_1"/>
</dbReference>
<evidence type="ECO:0000259" key="9">
    <source>
        <dbReference type="SMART" id="SM00060"/>
    </source>
</evidence>
<dbReference type="Proteomes" id="UP000288216">
    <property type="component" value="Unassembled WGS sequence"/>
</dbReference>
<keyword evidence="3" id="KW-0732">Signal</keyword>
<dbReference type="InterPro" id="IPR013783">
    <property type="entry name" value="Ig-like_fold"/>
</dbReference>
<evidence type="ECO:0000313" key="10">
    <source>
        <dbReference type="EMBL" id="GCB61370.1"/>
    </source>
</evidence>
<keyword evidence="11" id="KW-1185">Reference proteome</keyword>
<keyword evidence="5" id="KW-0524">Neurogenesis</keyword>
<proteinExistence type="predicted"/>
<feature type="domain" description="Fibronectin type-III" evidence="9">
    <location>
        <begin position="451"/>
        <end position="558"/>
    </location>
</feature>
<dbReference type="AlphaFoldDB" id="A0A401NKH8"/>
<comment type="caution">
    <text evidence="10">The sequence shown here is derived from an EMBL/GenBank/DDBJ whole genome shotgun (WGS) entry which is preliminary data.</text>
</comment>
<dbReference type="SMART" id="SM00060">
    <property type="entry name" value="FN3"/>
    <property type="match status" value="2"/>
</dbReference>
<evidence type="ECO:0000313" key="11">
    <source>
        <dbReference type="Proteomes" id="UP000288216"/>
    </source>
</evidence>
<dbReference type="GO" id="GO:0008201">
    <property type="term" value="F:heparin binding"/>
    <property type="evidence" value="ECO:0007669"/>
    <property type="project" value="TreeGrafter"/>
</dbReference>
<dbReference type="PANTHER" id="PTHR14619">
    <property type="entry name" value="NEURON-DERIVED NEUROTROPHIC FACTOR"/>
    <property type="match status" value="1"/>
</dbReference>
<dbReference type="SUPFAM" id="SSF49265">
    <property type="entry name" value="Fibronectin type III"/>
    <property type="match status" value="1"/>
</dbReference>
<evidence type="ECO:0000256" key="7">
    <source>
        <dbReference type="ARBA" id="ARBA00024096"/>
    </source>
</evidence>
<reference evidence="10 11" key="1">
    <citation type="journal article" date="2018" name="Nat. Ecol. Evol.">
        <title>Shark genomes provide insights into elasmobranch evolution and the origin of vertebrates.</title>
        <authorList>
            <person name="Hara Y"/>
            <person name="Yamaguchi K"/>
            <person name="Onimaru K"/>
            <person name="Kadota M"/>
            <person name="Koyanagi M"/>
            <person name="Keeley SD"/>
            <person name="Tatsumi K"/>
            <person name="Tanaka K"/>
            <person name="Motone F"/>
            <person name="Kageyama Y"/>
            <person name="Nozu R"/>
            <person name="Adachi N"/>
            <person name="Nishimura O"/>
            <person name="Nakagawa R"/>
            <person name="Tanegashima C"/>
            <person name="Kiyatake I"/>
            <person name="Matsumoto R"/>
            <person name="Murakumo K"/>
            <person name="Nishida K"/>
            <person name="Terakita A"/>
            <person name="Kuratani S"/>
            <person name="Sato K"/>
            <person name="Hyodo S Kuraku.S."/>
        </authorList>
    </citation>
    <scope>NUCLEOTIDE SEQUENCE [LARGE SCALE GENOMIC DNA]</scope>
</reference>
<keyword evidence="6" id="KW-0325">Glycoprotein</keyword>
<dbReference type="PANTHER" id="PTHR14619:SF9">
    <property type="entry name" value="PROTEIN NDNF"/>
    <property type="match status" value="1"/>
</dbReference>
<evidence type="ECO:0000256" key="6">
    <source>
        <dbReference type="ARBA" id="ARBA00023180"/>
    </source>
</evidence>
<evidence type="ECO:0000256" key="3">
    <source>
        <dbReference type="ARBA" id="ARBA00022729"/>
    </source>
</evidence>
<comment type="subcellular location">
    <subcellularLocation>
        <location evidence="1">Secreted</location>
    </subcellularLocation>
</comment>
<accession>A0A401NKH8</accession>
<dbReference type="InterPro" id="IPR019326">
    <property type="entry name" value="NDNF"/>
</dbReference>
<evidence type="ECO:0000256" key="5">
    <source>
        <dbReference type="ARBA" id="ARBA00022902"/>
    </source>
</evidence>
<dbReference type="OMA" id="WMETRNA"/>
<dbReference type="Pfam" id="PF10179">
    <property type="entry name" value="NDNF"/>
    <property type="match status" value="1"/>
</dbReference>
<evidence type="ECO:0000256" key="8">
    <source>
        <dbReference type="ARBA" id="ARBA00046135"/>
    </source>
</evidence>
<dbReference type="Pfam" id="PF24354">
    <property type="entry name" value="NDNF_N"/>
    <property type="match status" value="1"/>
</dbReference>
<evidence type="ECO:0000256" key="1">
    <source>
        <dbReference type="ARBA" id="ARBA00004613"/>
    </source>
</evidence>
<dbReference type="Pfam" id="PF19433">
    <property type="entry name" value="NDNF_C"/>
    <property type="match status" value="1"/>
</dbReference>
<dbReference type="EMBL" id="BFAA01007640">
    <property type="protein sequence ID" value="GCB61370.1"/>
    <property type="molecule type" value="Genomic_DNA"/>
</dbReference>
<sequence length="572" mass="65541">MHPNGRSEHCCSPAIHQLLKDMTVSQILYQLLVYFIPIQLCLGQAPVFEQQRRWEGVTGEALYNHSPLIPDGTEITILLFKGMPHCRYFLVKEDRRPFSITVTPCDAALEWRISIQKWPTHSARQSFRRSQWGRDTTRELFSYKGNTVKSYVQISSHSAFYKLHLISIRSDTQIRVYMTTNPQSKPPDPAIPFDPRVDVTSVGQTTVALAWKASPSILRYQEHIQYCILVNQKHNYNSLCAAEPQLKHPDDLWPELPVVSIYSAGRAVHLAGMDDLLRPSTAFSSPFTKGPKLDVTRLCVGNRNVYSVSELQPNTRYYFDVFAVNVLTSTSSAYKGTFAKTLQWPDPNILDLKEGIMIQVYIRKGGQKFYSFRPDTQHRRVQFTLYSCGEVHVQIERNSKLVLSAIVGNLKHFQLKGKAKARYMIGIKSTEPVEVPVKILVSTRPNKAFFPRLPGNLKLKTFDKLRTCNSVTVAWLGTQEQNEYCLYKREIKDQVEKEIKKPNRCFGPERRDVSEKVSCKYFYKLNTQHAVAVQKVTGLKAGTTYLFDVYVFGHRGHSLKYQSKVIKTRKAC</sequence>
<protein>
    <recommendedName>
        <fullName evidence="7">Protein NDNF</fullName>
    </recommendedName>
</protein>
<dbReference type="Gene3D" id="2.60.40.10">
    <property type="entry name" value="Immunoglobulins"/>
    <property type="match status" value="1"/>
</dbReference>
<keyword evidence="4" id="KW-0677">Repeat</keyword>
<feature type="domain" description="Fibronectin type-III" evidence="9">
    <location>
        <begin position="189"/>
        <end position="329"/>
    </location>
</feature>
<dbReference type="GO" id="GO:0007399">
    <property type="term" value="P:nervous system development"/>
    <property type="evidence" value="ECO:0007669"/>
    <property type="project" value="UniProtKB-KW"/>
</dbReference>
<organism evidence="10 11">
    <name type="scientific">Scyliorhinus torazame</name>
    <name type="common">Cloudy catshark</name>
    <name type="synonym">Catulus torazame</name>
    <dbReference type="NCBI Taxonomy" id="75743"/>
    <lineage>
        <taxon>Eukaryota</taxon>
        <taxon>Metazoa</taxon>
        <taxon>Chordata</taxon>
        <taxon>Craniata</taxon>
        <taxon>Vertebrata</taxon>
        <taxon>Chondrichthyes</taxon>
        <taxon>Elasmobranchii</taxon>
        <taxon>Galeomorphii</taxon>
        <taxon>Galeoidea</taxon>
        <taxon>Carcharhiniformes</taxon>
        <taxon>Scyliorhinidae</taxon>
        <taxon>Scyliorhinus</taxon>
    </lineage>
</organism>
<comment type="function">
    <text evidence="8">Secretory protein that plays a role in various cellular processes. Acts as a chemorepellent acting on gonadotropin-releasing hormone (GnRH) expressing neurons regulating their migration to the hypothalamus. Also promotes neuron migration, growth and survival as well as neurite outgrowth and is involved in the development of the olfactory system. May also act through the regulation of growth factors activity and downstream signaling. Also regulates extracellular matrix assembly and cell adhesiveness. Promotes endothelial cell survival, vessel formation and plays an important role in the process of revascularization through NOS3-dependent mechanisms.</text>
</comment>
<evidence type="ECO:0000256" key="2">
    <source>
        <dbReference type="ARBA" id="ARBA00022525"/>
    </source>
</evidence>
<name>A0A401NKH8_SCYTO</name>
<dbReference type="InterPro" id="IPR045805">
    <property type="entry name" value="NDNF_C"/>
</dbReference>
<evidence type="ECO:0000256" key="4">
    <source>
        <dbReference type="ARBA" id="ARBA00022737"/>
    </source>
</evidence>